<sequence length="142" mass="14978">MVVYGLVDNRSPPIERSVVRGVYDRPVHGVGGGVGAGEEGAEGGHQPVVEDGAVAGAHDGEGDGVGEFAHPDDVFGGDAGQQRVVAHDDEQRLRRVPVVGHRRLDRPPLSLLRVSFPVGRQELLTGRSASSFSELSKLPSQN</sequence>
<gene>
    <name evidence="2" type="ORF">g.29811</name>
</gene>
<accession>A0A146LE51</accession>
<feature type="non-terminal residue" evidence="2">
    <location>
        <position position="142"/>
    </location>
</feature>
<dbReference type="EMBL" id="GDHC01012131">
    <property type="protein sequence ID" value="JAQ06498.1"/>
    <property type="molecule type" value="Transcribed_RNA"/>
</dbReference>
<organism evidence="2">
    <name type="scientific">Lygus hesperus</name>
    <name type="common">Western plant bug</name>
    <dbReference type="NCBI Taxonomy" id="30085"/>
    <lineage>
        <taxon>Eukaryota</taxon>
        <taxon>Metazoa</taxon>
        <taxon>Ecdysozoa</taxon>
        <taxon>Arthropoda</taxon>
        <taxon>Hexapoda</taxon>
        <taxon>Insecta</taxon>
        <taxon>Pterygota</taxon>
        <taxon>Neoptera</taxon>
        <taxon>Paraneoptera</taxon>
        <taxon>Hemiptera</taxon>
        <taxon>Heteroptera</taxon>
        <taxon>Panheteroptera</taxon>
        <taxon>Cimicomorpha</taxon>
        <taxon>Miridae</taxon>
        <taxon>Mirini</taxon>
        <taxon>Lygus</taxon>
    </lineage>
</organism>
<protein>
    <submittedName>
        <fullName evidence="2">Uncharacterized protein</fullName>
    </submittedName>
</protein>
<evidence type="ECO:0000256" key="1">
    <source>
        <dbReference type="SAM" id="MobiDB-lite"/>
    </source>
</evidence>
<feature type="region of interest" description="Disordered" evidence="1">
    <location>
        <begin position="54"/>
        <end position="79"/>
    </location>
</feature>
<evidence type="ECO:0000313" key="2">
    <source>
        <dbReference type="EMBL" id="JAQ06498.1"/>
    </source>
</evidence>
<name>A0A146LE51_LYGHE</name>
<reference evidence="2" key="1">
    <citation type="journal article" date="2016" name="Gigascience">
        <title>De novo construction of an expanded transcriptome assembly for the western tarnished plant bug, Lygus hesperus.</title>
        <authorList>
            <person name="Tassone E.E."/>
            <person name="Geib S.M."/>
            <person name="Hall B."/>
            <person name="Fabrick J.A."/>
            <person name="Brent C.S."/>
            <person name="Hull J.J."/>
        </authorList>
    </citation>
    <scope>NUCLEOTIDE SEQUENCE</scope>
</reference>
<proteinExistence type="predicted"/>
<dbReference type="AlphaFoldDB" id="A0A146LE51"/>